<dbReference type="EC" id="3.4.-.-" evidence="10"/>
<dbReference type="InterPro" id="IPR041756">
    <property type="entry name" value="M28_SGAP-like"/>
</dbReference>
<dbReference type="Gene3D" id="3.40.630.10">
    <property type="entry name" value="Zn peptidases"/>
    <property type="match status" value="1"/>
</dbReference>
<dbReference type="GO" id="GO:0004177">
    <property type="term" value="F:aminopeptidase activity"/>
    <property type="evidence" value="ECO:0007669"/>
    <property type="project" value="UniProtKB-KW"/>
</dbReference>
<dbReference type="GO" id="GO:0046872">
    <property type="term" value="F:metal ion binding"/>
    <property type="evidence" value="ECO:0007669"/>
    <property type="project" value="UniProtKB-KW"/>
</dbReference>
<evidence type="ECO:0000256" key="2">
    <source>
        <dbReference type="ARBA" id="ARBA00005634"/>
    </source>
</evidence>
<keyword evidence="5 10" id="KW-0645">Protease</keyword>
<feature type="domain" description="Peptidase M28" evidence="12">
    <location>
        <begin position="237"/>
        <end position="451"/>
    </location>
</feature>
<keyword evidence="9 10" id="KW-0862">Zinc</keyword>
<keyword evidence="14" id="KW-1185">Reference proteome</keyword>
<evidence type="ECO:0000313" key="13">
    <source>
        <dbReference type="EMBL" id="TEB37468.1"/>
    </source>
</evidence>
<dbReference type="InterPro" id="IPR007484">
    <property type="entry name" value="Peptidase_M28"/>
</dbReference>
<comment type="similarity">
    <text evidence="3">Belongs to the peptidase M28 family. M28A subfamily.</text>
</comment>
<sequence length="496" mass="52646">MKVSHLASLLGALCAISPVLSQDSPTLTPDALEDLVNRDALLEHARQFLAFSELSNGTRAFGSKGHQATIQYVAKLLEATGYYDIEFEEFTYSYSEAKAQFFADGKEYLTRGLGYSPSGDVTGSVVVVNDLGCNPTDFPAAVKGKIALILRGTCNLGLKVAHAGGAGAIGAILYNNLDAEPISGTFGAPSRPEGPYVPSAYISGVNGKAFIASIAAGNEVIANIRVQSLIEDRVTANVIATTKEGDKDNVIVAGAHSDSVPAGPGLNDDGSGSMGILEVALNLANFHGLQNAVRFIWWSAEEFGLIGSEYHVEHLSDDARQKVALYLNFDMIASPNAGYFVFDGDGNATDIPGPPGSEVIERLYRAYFDSHNITAGSAVFGGSSDYQPFVDVGIPSGGLMTGASGIKTAEGALQWGGDAGVAYDVCYHLSCDVIENLNVDVWERNSKAIAHSIANYALSIEGIPRPVREPVRSLRVSKLSYEERLHLSCDHDDELI</sequence>
<evidence type="ECO:0000256" key="10">
    <source>
        <dbReference type="RuleBase" id="RU361240"/>
    </source>
</evidence>
<evidence type="ECO:0000313" key="14">
    <source>
        <dbReference type="Proteomes" id="UP000298030"/>
    </source>
</evidence>
<keyword evidence="4" id="KW-0031">Aminopeptidase</keyword>
<keyword evidence="7 10" id="KW-0732">Signal</keyword>
<feature type="domain" description="PA" evidence="11">
    <location>
        <begin position="121"/>
        <end position="209"/>
    </location>
</feature>
<keyword evidence="8 10" id="KW-0378">Hydrolase</keyword>
<dbReference type="InterPro" id="IPR046450">
    <property type="entry name" value="PA_dom_sf"/>
</dbReference>
<keyword evidence="6 10" id="KW-0479">Metal-binding</keyword>
<organism evidence="13 14">
    <name type="scientific">Coprinellus micaceus</name>
    <name type="common">Glistening ink-cap mushroom</name>
    <name type="synonym">Coprinus micaceus</name>
    <dbReference type="NCBI Taxonomy" id="71717"/>
    <lineage>
        <taxon>Eukaryota</taxon>
        <taxon>Fungi</taxon>
        <taxon>Dikarya</taxon>
        <taxon>Basidiomycota</taxon>
        <taxon>Agaricomycotina</taxon>
        <taxon>Agaricomycetes</taxon>
        <taxon>Agaricomycetidae</taxon>
        <taxon>Agaricales</taxon>
        <taxon>Agaricineae</taxon>
        <taxon>Psathyrellaceae</taxon>
        <taxon>Coprinellus</taxon>
    </lineage>
</organism>
<dbReference type="Pfam" id="PF02225">
    <property type="entry name" value="PA"/>
    <property type="match status" value="1"/>
</dbReference>
<evidence type="ECO:0000256" key="3">
    <source>
        <dbReference type="ARBA" id="ARBA00005957"/>
    </source>
</evidence>
<name>A0A4Y7TUB3_COPMI</name>
<gene>
    <name evidence="13" type="ORF">FA13DRAFT_1621984</name>
</gene>
<comment type="caution">
    <text evidence="13">The sequence shown here is derived from an EMBL/GenBank/DDBJ whole genome shotgun (WGS) entry which is preliminary data.</text>
</comment>
<dbReference type="STRING" id="71717.A0A4Y7TUB3"/>
<dbReference type="OrthoDB" id="10013407at2759"/>
<dbReference type="Proteomes" id="UP000298030">
    <property type="component" value="Unassembled WGS sequence"/>
</dbReference>
<comment type="cofactor">
    <cofactor evidence="1">
        <name>Zn(2+)</name>
        <dbReference type="ChEBI" id="CHEBI:29105"/>
    </cofactor>
</comment>
<evidence type="ECO:0000259" key="11">
    <source>
        <dbReference type="Pfam" id="PF02225"/>
    </source>
</evidence>
<dbReference type="InterPro" id="IPR003137">
    <property type="entry name" value="PA_domain"/>
</dbReference>
<feature type="chain" id="PRO_5021512105" description="Peptide hydrolase" evidence="10">
    <location>
        <begin position="22"/>
        <end position="496"/>
    </location>
</feature>
<evidence type="ECO:0000256" key="4">
    <source>
        <dbReference type="ARBA" id="ARBA00022438"/>
    </source>
</evidence>
<protein>
    <recommendedName>
        <fullName evidence="10">Peptide hydrolase</fullName>
        <ecNumber evidence="10">3.4.-.-</ecNumber>
    </recommendedName>
</protein>
<dbReference type="CDD" id="cd03876">
    <property type="entry name" value="M28_SGAP_like"/>
    <property type="match status" value="1"/>
</dbReference>
<evidence type="ECO:0000256" key="7">
    <source>
        <dbReference type="ARBA" id="ARBA00022729"/>
    </source>
</evidence>
<evidence type="ECO:0000256" key="9">
    <source>
        <dbReference type="ARBA" id="ARBA00022833"/>
    </source>
</evidence>
<dbReference type="InterPro" id="IPR045175">
    <property type="entry name" value="M28_fam"/>
</dbReference>
<comment type="similarity">
    <text evidence="2">Belongs to the peptidase M28 family. M28B subfamily.</text>
</comment>
<dbReference type="GO" id="GO:0008235">
    <property type="term" value="F:metalloexopeptidase activity"/>
    <property type="evidence" value="ECO:0007669"/>
    <property type="project" value="InterPro"/>
</dbReference>
<dbReference type="PANTHER" id="PTHR12147">
    <property type="entry name" value="METALLOPEPTIDASE M28 FAMILY MEMBER"/>
    <property type="match status" value="1"/>
</dbReference>
<accession>A0A4Y7TUB3</accession>
<evidence type="ECO:0000256" key="6">
    <source>
        <dbReference type="ARBA" id="ARBA00022723"/>
    </source>
</evidence>
<dbReference type="GO" id="GO:0006508">
    <property type="term" value="P:proteolysis"/>
    <property type="evidence" value="ECO:0007669"/>
    <property type="project" value="UniProtKB-KW"/>
</dbReference>
<proteinExistence type="inferred from homology"/>
<reference evidence="13 14" key="1">
    <citation type="journal article" date="2019" name="Nat. Ecol. Evol.">
        <title>Megaphylogeny resolves global patterns of mushroom evolution.</title>
        <authorList>
            <person name="Varga T."/>
            <person name="Krizsan K."/>
            <person name="Foldi C."/>
            <person name="Dima B."/>
            <person name="Sanchez-Garcia M."/>
            <person name="Sanchez-Ramirez S."/>
            <person name="Szollosi G.J."/>
            <person name="Szarkandi J.G."/>
            <person name="Papp V."/>
            <person name="Albert L."/>
            <person name="Andreopoulos W."/>
            <person name="Angelini C."/>
            <person name="Antonin V."/>
            <person name="Barry K.W."/>
            <person name="Bougher N.L."/>
            <person name="Buchanan P."/>
            <person name="Buyck B."/>
            <person name="Bense V."/>
            <person name="Catcheside P."/>
            <person name="Chovatia M."/>
            <person name="Cooper J."/>
            <person name="Damon W."/>
            <person name="Desjardin D."/>
            <person name="Finy P."/>
            <person name="Geml J."/>
            <person name="Haridas S."/>
            <person name="Hughes K."/>
            <person name="Justo A."/>
            <person name="Karasinski D."/>
            <person name="Kautmanova I."/>
            <person name="Kiss B."/>
            <person name="Kocsube S."/>
            <person name="Kotiranta H."/>
            <person name="LaButti K.M."/>
            <person name="Lechner B.E."/>
            <person name="Liimatainen K."/>
            <person name="Lipzen A."/>
            <person name="Lukacs Z."/>
            <person name="Mihaltcheva S."/>
            <person name="Morgado L.N."/>
            <person name="Niskanen T."/>
            <person name="Noordeloos M.E."/>
            <person name="Ohm R.A."/>
            <person name="Ortiz-Santana B."/>
            <person name="Ovrebo C."/>
            <person name="Racz N."/>
            <person name="Riley R."/>
            <person name="Savchenko A."/>
            <person name="Shiryaev A."/>
            <person name="Soop K."/>
            <person name="Spirin V."/>
            <person name="Szebenyi C."/>
            <person name="Tomsovsky M."/>
            <person name="Tulloss R.E."/>
            <person name="Uehling J."/>
            <person name="Grigoriev I.V."/>
            <person name="Vagvolgyi C."/>
            <person name="Papp T."/>
            <person name="Martin F.M."/>
            <person name="Miettinen O."/>
            <person name="Hibbett D.S."/>
            <person name="Nagy L.G."/>
        </authorList>
    </citation>
    <scope>NUCLEOTIDE SEQUENCE [LARGE SCALE GENOMIC DNA]</scope>
    <source>
        <strain evidence="13 14">FP101781</strain>
    </source>
</reference>
<evidence type="ECO:0000256" key="1">
    <source>
        <dbReference type="ARBA" id="ARBA00001947"/>
    </source>
</evidence>
<dbReference type="SUPFAM" id="SSF52025">
    <property type="entry name" value="PA domain"/>
    <property type="match status" value="1"/>
</dbReference>
<evidence type="ECO:0000256" key="8">
    <source>
        <dbReference type="ARBA" id="ARBA00022801"/>
    </source>
</evidence>
<feature type="signal peptide" evidence="10">
    <location>
        <begin position="1"/>
        <end position="21"/>
    </location>
</feature>
<dbReference type="PANTHER" id="PTHR12147:SF26">
    <property type="entry name" value="PEPTIDASE M28 DOMAIN-CONTAINING PROTEIN"/>
    <property type="match status" value="1"/>
</dbReference>
<dbReference type="AlphaFoldDB" id="A0A4Y7TUB3"/>
<dbReference type="Gene3D" id="3.50.30.30">
    <property type="match status" value="1"/>
</dbReference>
<evidence type="ECO:0000256" key="5">
    <source>
        <dbReference type="ARBA" id="ARBA00022670"/>
    </source>
</evidence>
<dbReference type="EMBL" id="QPFP01000004">
    <property type="protein sequence ID" value="TEB37468.1"/>
    <property type="molecule type" value="Genomic_DNA"/>
</dbReference>
<evidence type="ECO:0000259" key="12">
    <source>
        <dbReference type="Pfam" id="PF04389"/>
    </source>
</evidence>
<dbReference type="Pfam" id="PF04389">
    <property type="entry name" value="Peptidase_M28"/>
    <property type="match status" value="1"/>
</dbReference>
<dbReference type="SUPFAM" id="SSF53187">
    <property type="entry name" value="Zn-dependent exopeptidases"/>
    <property type="match status" value="1"/>
</dbReference>